<protein>
    <recommendedName>
        <fullName evidence="4">Tudor domain-containing protein</fullName>
    </recommendedName>
</protein>
<dbReference type="SUPFAM" id="SSF63748">
    <property type="entry name" value="Tudor/PWWP/MBT"/>
    <property type="match status" value="1"/>
</dbReference>
<name>A0A7V8RBJ8_9SPHN</name>
<dbReference type="Proteomes" id="UP000589292">
    <property type="component" value="Unassembled WGS sequence"/>
</dbReference>
<evidence type="ECO:0000256" key="1">
    <source>
        <dbReference type="SAM" id="SignalP"/>
    </source>
</evidence>
<keyword evidence="3" id="KW-1185">Reference proteome</keyword>
<dbReference type="Gene3D" id="2.30.30.140">
    <property type="match status" value="2"/>
</dbReference>
<feature type="signal peptide" evidence="1">
    <location>
        <begin position="1"/>
        <end position="25"/>
    </location>
</feature>
<gene>
    <name evidence="2" type="ORF">FG486_02365</name>
</gene>
<dbReference type="RefSeq" id="WP_181266292.1">
    <property type="nucleotide sequence ID" value="NZ_BAAAGB010000002.1"/>
</dbReference>
<comment type="caution">
    <text evidence="2">The sequence shown here is derived from an EMBL/GenBank/DDBJ whole genome shotgun (WGS) entry which is preliminary data.</text>
</comment>
<evidence type="ECO:0000313" key="3">
    <source>
        <dbReference type="Proteomes" id="UP000589292"/>
    </source>
</evidence>
<organism evidence="2 3">
    <name type="scientific">Sphingomonas ursincola</name>
    <dbReference type="NCBI Taxonomy" id="56361"/>
    <lineage>
        <taxon>Bacteria</taxon>
        <taxon>Pseudomonadati</taxon>
        <taxon>Pseudomonadota</taxon>
        <taxon>Alphaproteobacteria</taxon>
        <taxon>Sphingomonadales</taxon>
        <taxon>Sphingomonadaceae</taxon>
        <taxon>Sphingomonas</taxon>
    </lineage>
</organism>
<evidence type="ECO:0008006" key="4">
    <source>
        <dbReference type="Google" id="ProtNLM"/>
    </source>
</evidence>
<dbReference type="EMBL" id="VDES01000001">
    <property type="protein sequence ID" value="MBA1373170.1"/>
    <property type="molecule type" value="Genomic_DNA"/>
</dbReference>
<sequence length="128" mass="14000">MGIKGALAVAAAFMGALVLPGVAQAQEVGDWVLSPWRGSSVLYPGVIESRTGTLVTIRFDDGDVETRPASTVRRFDWQPGSRIACLWSDNKWYAATIRSIAADGFTMQIRYDDDGTIENTNTGRCRTR</sequence>
<reference evidence="2 3" key="1">
    <citation type="journal article" date="1994" name="Int. J. Syst. Bacteriol.">
        <title>Phylogenetic positions of novel aerobic, bacteriochlorophyll a-containing bacteria and description of Roseococcus thiosulfatophilus gen. nov., sp. nov., Erythromicrobium ramosum gen. nov., sp. nov., and Erythrobacter litoralis sp. nov.</title>
        <authorList>
            <person name="Yurkov V."/>
            <person name="Stackebrandt E."/>
            <person name="Holmes A."/>
            <person name="Fuerst J.A."/>
            <person name="Hugenholtz P."/>
            <person name="Golecki J."/>
            <person name="Gad'on N."/>
            <person name="Gorlenko V.M."/>
            <person name="Kompantseva E.I."/>
            <person name="Drews G."/>
        </authorList>
    </citation>
    <scope>NUCLEOTIDE SEQUENCE [LARGE SCALE GENOMIC DNA]</scope>
    <source>
        <strain evidence="2 3">KR-99</strain>
    </source>
</reference>
<feature type="chain" id="PRO_5030668464" description="Tudor domain-containing protein" evidence="1">
    <location>
        <begin position="26"/>
        <end position="128"/>
    </location>
</feature>
<accession>A0A7V8RBJ8</accession>
<keyword evidence="1" id="KW-0732">Signal</keyword>
<proteinExistence type="predicted"/>
<evidence type="ECO:0000313" key="2">
    <source>
        <dbReference type="EMBL" id="MBA1373170.1"/>
    </source>
</evidence>
<dbReference type="AlphaFoldDB" id="A0A7V8RBJ8"/>